<dbReference type="AlphaFoldDB" id="A0A8K0GZ90"/>
<dbReference type="InterPro" id="IPR035595">
    <property type="entry name" value="UDP_glycos_trans_CS"/>
</dbReference>
<feature type="region of interest" description="Disordered" evidence="4">
    <location>
        <begin position="445"/>
        <end position="475"/>
    </location>
</feature>
<dbReference type="SUPFAM" id="SSF55961">
    <property type="entry name" value="Bet v1-like"/>
    <property type="match status" value="1"/>
</dbReference>
<dbReference type="Gene3D" id="3.30.530.20">
    <property type="match status" value="1"/>
</dbReference>
<evidence type="ECO:0000313" key="5">
    <source>
        <dbReference type="EMBL" id="KAF3442773.1"/>
    </source>
</evidence>
<evidence type="ECO:0000256" key="4">
    <source>
        <dbReference type="SAM" id="MobiDB-lite"/>
    </source>
</evidence>
<dbReference type="CDD" id="cd03784">
    <property type="entry name" value="GT1_Gtf-like"/>
    <property type="match status" value="1"/>
</dbReference>
<name>A0A8K0GZ90_9ROSA</name>
<proteinExistence type="inferred from homology"/>
<organism evidence="5 6">
    <name type="scientific">Rhamnella rubrinervis</name>
    <dbReference type="NCBI Taxonomy" id="2594499"/>
    <lineage>
        <taxon>Eukaryota</taxon>
        <taxon>Viridiplantae</taxon>
        <taxon>Streptophyta</taxon>
        <taxon>Embryophyta</taxon>
        <taxon>Tracheophyta</taxon>
        <taxon>Spermatophyta</taxon>
        <taxon>Magnoliopsida</taxon>
        <taxon>eudicotyledons</taxon>
        <taxon>Gunneridae</taxon>
        <taxon>Pentapetalae</taxon>
        <taxon>rosids</taxon>
        <taxon>fabids</taxon>
        <taxon>Rosales</taxon>
        <taxon>Rhamnaceae</taxon>
        <taxon>rhamnoid group</taxon>
        <taxon>Rhamneae</taxon>
        <taxon>Rhamnella</taxon>
    </lineage>
</organism>
<keyword evidence="6" id="KW-1185">Reference proteome</keyword>
<dbReference type="OrthoDB" id="17317at2759"/>
<dbReference type="PANTHER" id="PTHR34560">
    <property type="entry name" value="POLYKETIDE CYCLASE/DEHYDRASE/LIPID TRANSPORT SUPERFAMILY PROTEIN"/>
    <property type="match status" value="1"/>
</dbReference>
<dbReference type="PANTHER" id="PTHR34560:SF1">
    <property type="entry name" value="START DOMAIN-CONTAINING PROTEIN"/>
    <property type="match status" value="1"/>
</dbReference>
<sequence>MEKKRKITQYRARLDKTLASPNLTNEETLKSLVKNQFLRSSRQESEAGPSETMIEKRTAEVSNFLDMLRSASANDIGGLKTCETSHPEWKLKQDNEEFRVMYREGDQGTPFHTLLVEGYVDGPADICLCVSWESALYKKWWPQSTIPTFKILSSKCLQKVRIGEQISLVRVKVSWPLSAREAVVHYFLFEYLEDDLVVVLLNTISDSEDISSTTHGFTSETIPEAEDVVRMDVVGGFALQKVTPERSYFRTIANMDIKLDFVPPSLINFISRQLIGSGFRLYQKVVASRFTGDEDFSKALSDPLYSQLREALYSSKESNRSPEGVKELKSDFPNLLEEHVTTTKLDDLMVTDQKVHSDNHDASESPLENAKVTDTGAFCEIEEVETEDSQSFQDQVLIKKTTGGSHVSGKRNILVSSEVEQALGTLQKAISVVRNYGLNAQMQSSSGFTYEEPTKKSNAARDSKSIEEEDGVSSNVEVHVEVCKKEVIERRSSHESLRNSFGIHSSSRRRGGSNSSSKEVNHNKIAPASPEQKLVVPYDDGKTYQVDFSSDTHEMTESSFLDHTTEDNKHVSTNTNGVRRSNIMSIMETQLHIFFLPFTAQGHMKPTIDMAKLFVSRGLKATILTTPYHANLLSETLEDTQINLVSFKPLYVENGFPQGWEWLPLDNRFDLLPKAGITLAPQLDEFLQQHRPDCLVYSMFFPWATDVAAKHGVRSLMFHGWCYFSHCATLCVHRYEPQKKVSSDSDPFLIPNLPGEIKLNRNQLHEFLKRDEDEESEFAKLYKGIIQAEERCDGFVVNSFYELEPVYADHWKYAMGFNSWHIGPLFLHNKLDEVDKANMDGSESLKWLNSKKPSSVVYVCFGSTTHLSDAQLKEIALGLEASGQEFIWVVRREKQDDDEVNEEWLPERFEKRMEGKGLILRGWAPQVEILGHEAVGGFVTHCGWNSTLEGIGGGVRMVTWPFSAEQFYNEKLVTQVLGIGVGVGVQNWSLSSGDFVKRETIEKAVSKIMVGEEAEEMRIKAKAFGEMARKAVEEGGSSYLNLNSFIEELKIRRRT</sequence>
<evidence type="ECO:0000256" key="1">
    <source>
        <dbReference type="ARBA" id="ARBA00009995"/>
    </source>
</evidence>
<feature type="region of interest" description="Disordered" evidence="4">
    <location>
        <begin position="494"/>
        <end position="531"/>
    </location>
</feature>
<accession>A0A8K0GZ90</accession>
<dbReference type="CDD" id="cd08877">
    <property type="entry name" value="START_2"/>
    <property type="match status" value="1"/>
</dbReference>
<feature type="compositionally biased region" description="Basic and acidic residues" evidence="4">
    <location>
        <begin position="452"/>
        <end position="466"/>
    </location>
</feature>
<comment type="caution">
    <text evidence="5">The sequence shown here is derived from an EMBL/GenBank/DDBJ whole genome shotgun (WGS) entry which is preliminary data.</text>
</comment>
<evidence type="ECO:0000313" key="6">
    <source>
        <dbReference type="Proteomes" id="UP000796880"/>
    </source>
</evidence>
<dbReference type="InterPro" id="IPR002213">
    <property type="entry name" value="UDP_glucos_trans"/>
</dbReference>
<comment type="similarity">
    <text evidence="1">Belongs to the UDP-glycosyltransferase family.</text>
</comment>
<keyword evidence="2" id="KW-0328">Glycosyltransferase</keyword>
<dbReference type="Proteomes" id="UP000796880">
    <property type="component" value="Unassembled WGS sequence"/>
</dbReference>
<dbReference type="SUPFAM" id="SSF53756">
    <property type="entry name" value="UDP-Glycosyltransferase/glycogen phosphorylase"/>
    <property type="match status" value="1"/>
</dbReference>
<protein>
    <submittedName>
        <fullName evidence="5">Uncharacterized protein</fullName>
    </submittedName>
</protein>
<dbReference type="Pfam" id="PF00201">
    <property type="entry name" value="UDPGT"/>
    <property type="match status" value="1"/>
</dbReference>
<dbReference type="InterPro" id="IPR023393">
    <property type="entry name" value="START-like_dom_sf"/>
</dbReference>
<gene>
    <name evidence="5" type="ORF">FNV43_RR16690</name>
</gene>
<dbReference type="Gene3D" id="3.40.50.2000">
    <property type="entry name" value="Glycogen Phosphorylase B"/>
    <property type="match status" value="2"/>
</dbReference>
<keyword evidence="3" id="KW-0808">Transferase</keyword>
<evidence type="ECO:0000256" key="2">
    <source>
        <dbReference type="ARBA" id="ARBA00022676"/>
    </source>
</evidence>
<dbReference type="EMBL" id="VOIH02000007">
    <property type="protein sequence ID" value="KAF3442773.1"/>
    <property type="molecule type" value="Genomic_DNA"/>
</dbReference>
<dbReference type="GO" id="GO:0008194">
    <property type="term" value="F:UDP-glycosyltransferase activity"/>
    <property type="evidence" value="ECO:0007669"/>
    <property type="project" value="InterPro"/>
</dbReference>
<evidence type="ECO:0000256" key="3">
    <source>
        <dbReference type="ARBA" id="ARBA00022679"/>
    </source>
</evidence>
<dbReference type="PROSITE" id="PS00375">
    <property type="entry name" value="UDPGT"/>
    <property type="match status" value="1"/>
</dbReference>
<dbReference type="FunFam" id="3.40.50.2000:FF:000047">
    <property type="entry name" value="Glycosyltransferase"/>
    <property type="match status" value="1"/>
</dbReference>
<reference evidence="5" key="1">
    <citation type="submission" date="2020-03" db="EMBL/GenBank/DDBJ databases">
        <title>A high-quality chromosome-level genome assembly of a woody plant with both climbing and erect habits, Rhamnella rubrinervis.</title>
        <authorList>
            <person name="Lu Z."/>
            <person name="Yang Y."/>
            <person name="Zhu X."/>
            <person name="Sun Y."/>
        </authorList>
    </citation>
    <scope>NUCLEOTIDE SEQUENCE</scope>
    <source>
        <strain evidence="5">BYM</strain>
        <tissue evidence="5">Leaf</tissue>
    </source>
</reference>